<keyword evidence="1" id="KW-0732">Signal</keyword>
<dbReference type="Proteomes" id="UP000504637">
    <property type="component" value="Unplaced"/>
</dbReference>
<reference evidence="3" key="1">
    <citation type="submission" date="2020-01" db="EMBL/GenBank/DDBJ databases">
        <authorList>
            <consortium name="DOE Joint Genome Institute"/>
            <person name="Haridas S."/>
            <person name="Albert R."/>
            <person name="Binder M."/>
            <person name="Bloem J."/>
            <person name="Labutti K."/>
            <person name="Salamov A."/>
            <person name="Andreopoulos B."/>
            <person name="Baker S.E."/>
            <person name="Barry K."/>
            <person name="Bills G."/>
            <person name="Bluhm B.H."/>
            <person name="Cannon C."/>
            <person name="Castanera R."/>
            <person name="Culley D.E."/>
            <person name="Daum C."/>
            <person name="Ezra D."/>
            <person name="Gonzalez J.B."/>
            <person name="Henrissat B."/>
            <person name="Kuo A."/>
            <person name="Liang C."/>
            <person name="Lipzen A."/>
            <person name="Lutzoni F."/>
            <person name="Magnuson J."/>
            <person name="Mondo S."/>
            <person name="Nolan M."/>
            <person name="Ohm R."/>
            <person name="Pangilinan J."/>
            <person name="Park H.-J."/>
            <person name="Ramirez L."/>
            <person name="Alfaro M."/>
            <person name="Sun H."/>
            <person name="Tritt A."/>
            <person name="Yoshinaga Y."/>
            <person name="Zwiers L.-H."/>
            <person name="Turgeon B.G."/>
            <person name="Goodwin S.B."/>
            <person name="Spatafora J.W."/>
            <person name="Crous P.W."/>
            <person name="Grigoriev I.V."/>
        </authorList>
    </citation>
    <scope>NUCLEOTIDE SEQUENCE</scope>
    <source>
        <strain evidence="3">CBS 342.82</strain>
    </source>
</reference>
<feature type="chain" id="PRO_5026851088" description="Secreted protein" evidence="1">
    <location>
        <begin position="21"/>
        <end position="179"/>
    </location>
</feature>
<organism evidence="3">
    <name type="scientific">Dissoconium aciculare CBS 342.82</name>
    <dbReference type="NCBI Taxonomy" id="1314786"/>
    <lineage>
        <taxon>Eukaryota</taxon>
        <taxon>Fungi</taxon>
        <taxon>Dikarya</taxon>
        <taxon>Ascomycota</taxon>
        <taxon>Pezizomycotina</taxon>
        <taxon>Dothideomycetes</taxon>
        <taxon>Dothideomycetidae</taxon>
        <taxon>Mycosphaerellales</taxon>
        <taxon>Dissoconiaceae</taxon>
        <taxon>Dissoconium</taxon>
    </lineage>
</organism>
<keyword evidence="2" id="KW-1185">Reference proteome</keyword>
<feature type="signal peptide" evidence="1">
    <location>
        <begin position="1"/>
        <end position="20"/>
    </location>
</feature>
<dbReference type="RefSeq" id="XP_033464516.1">
    <property type="nucleotide sequence ID" value="XM_033599428.1"/>
</dbReference>
<evidence type="ECO:0000313" key="3">
    <source>
        <dbReference type="RefSeq" id="XP_033464516.1"/>
    </source>
</evidence>
<reference evidence="3" key="2">
    <citation type="submission" date="2020-04" db="EMBL/GenBank/DDBJ databases">
        <authorList>
            <consortium name="NCBI Genome Project"/>
        </authorList>
    </citation>
    <scope>NUCLEOTIDE SEQUENCE</scope>
    <source>
        <strain evidence="3">CBS 342.82</strain>
    </source>
</reference>
<sequence>MWAMPGRSCLVMAFSRSTCAIYFFDPALCVSIPTWRLESHGATTKLPRTNRRATRLAVPSHGLLHQCPCRDDAGLRRLEPFPIAVAPRVKTWECHDTSTLSVSCLPCEEPRTIISWKLIFRPLARGFKSQRSALAVPFRKPGHSRMMVVVSFLVIMVVEDDIPARTGSALPGSNSKLLA</sequence>
<protein>
    <recommendedName>
        <fullName evidence="4">Secreted protein</fullName>
    </recommendedName>
</protein>
<evidence type="ECO:0000313" key="2">
    <source>
        <dbReference type="Proteomes" id="UP000504637"/>
    </source>
</evidence>
<dbReference type="GeneID" id="54357227"/>
<gene>
    <name evidence="3" type="ORF">K489DRAFT_17780</name>
</gene>
<reference evidence="3" key="3">
    <citation type="submission" date="2025-08" db="UniProtKB">
        <authorList>
            <consortium name="RefSeq"/>
        </authorList>
    </citation>
    <scope>IDENTIFICATION</scope>
    <source>
        <strain evidence="3">CBS 342.82</strain>
    </source>
</reference>
<name>A0A6J3MHR8_9PEZI</name>
<evidence type="ECO:0000256" key="1">
    <source>
        <dbReference type="SAM" id="SignalP"/>
    </source>
</evidence>
<accession>A0A6J3MHR8</accession>
<evidence type="ECO:0008006" key="4">
    <source>
        <dbReference type="Google" id="ProtNLM"/>
    </source>
</evidence>
<dbReference type="AlphaFoldDB" id="A0A6J3MHR8"/>
<proteinExistence type="predicted"/>